<dbReference type="PANTHER" id="PTHR39767:SF2">
    <property type="entry name" value="CHROMOSOME UNDETERMINED SCAFFOLD_1, WHOLE GENOME SHOTGUN SEQUENCE"/>
    <property type="match status" value="1"/>
</dbReference>
<evidence type="ECO:0000313" key="1">
    <source>
        <dbReference type="EMBL" id="CAD8170659.1"/>
    </source>
</evidence>
<accession>A0A8S1V4G5</accession>
<protein>
    <submittedName>
        <fullName evidence="1">Uncharacterized protein</fullName>
    </submittedName>
</protein>
<dbReference type="AlphaFoldDB" id="A0A8S1V4G5"/>
<reference evidence="1" key="1">
    <citation type="submission" date="2021-01" db="EMBL/GenBank/DDBJ databases">
        <authorList>
            <consortium name="Genoscope - CEA"/>
            <person name="William W."/>
        </authorList>
    </citation>
    <scope>NUCLEOTIDE SEQUENCE</scope>
</reference>
<name>A0A8S1V4G5_PAROT</name>
<keyword evidence="2" id="KW-1185">Reference proteome</keyword>
<evidence type="ECO:0000313" key="2">
    <source>
        <dbReference type="Proteomes" id="UP000683925"/>
    </source>
</evidence>
<organism evidence="1 2">
    <name type="scientific">Paramecium octaurelia</name>
    <dbReference type="NCBI Taxonomy" id="43137"/>
    <lineage>
        <taxon>Eukaryota</taxon>
        <taxon>Sar</taxon>
        <taxon>Alveolata</taxon>
        <taxon>Ciliophora</taxon>
        <taxon>Intramacronucleata</taxon>
        <taxon>Oligohymenophorea</taxon>
        <taxon>Peniculida</taxon>
        <taxon>Parameciidae</taxon>
        <taxon>Paramecium</taxon>
    </lineage>
</organism>
<sequence length="128" mass="14267">MLGIKNKLAFSLIIRRYGSKKFGWDQGANMCGSDKVDLVYPVILNVAHSGPTEIIVITSILDEDAGNESWGFRGFILSVHKCPDGCSVCQGTDTVVQCKLWWILSTSQTQLKTNEIVSKWLDYNSRIP</sequence>
<dbReference type="PANTHER" id="PTHR39767">
    <property type="entry name" value="CALCIUM/CALMODULIN-BINDING MEMBRANE PROTEIN PCM4-RELATED"/>
    <property type="match status" value="1"/>
</dbReference>
<gene>
    <name evidence="1" type="ORF">POCTA_138.1.T0550290</name>
</gene>
<dbReference type="EMBL" id="CAJJDP010000055">
    <property type="protein sequence ID" value="CAD8170659.1"/>
    <property type="molecule type" value="Genomic_DNA"/>
</dbReference>
<proteinExistence type="predicted"/>
<dbReference type="Proteomes" id="UP000683925">
    <property type="component" value="Unassembled WGS sequence"/>
</dbReference>
<comment type="caution">
    <text evidence="1">The sequence shown here is derived from an EMBL/GenBank/DDBJ whole genome shotgun (WGS) entry which is preliminary data.</text>
</comment>